<protein>
    <recommendedName>
        <fullName evidence="3">Peptidase aspartic putative domain-containing protein</fullName>
    </recommendedName>
</protein>
<keyword evidence="2" id="KW-1185">Reference proteome</keyword>
<dbReference type="Pfam" id="PF03564">
    <property type="entry name" value="DUF1759"/>
    <property type="match status" value="1"/>
</dbReference>
<gene>
    <name evidence="1" type="ORF">AFUS01_LOCUS3919</name>
</gene>
<name>A0A8J2JAV2_9HEXA</name>
<comment type="caution">
    <text evidence="1">The sequence shown here is derived from an EMBL/GenBank/DDBJ whole genome shotgun (WGS) entry which is preliminary data.</text>
</comment>
<sequence>DSLRQKRKALKSSLTRLKTAIDAYSDDVDAGLVESHSLRLNEIWNDLNINHFAILDLCKTQSEFDAQQGDFDISESRVIEMRAKLFSVSRYQPTSHPMQNSSASFHAEPKVQDVRLPKLDLPTFSGSIQDWMSFHDLFSATIHNNHSLMPAQKLQYLKLSLRGDAARILQSMKVTDGNYAIAWELLTNRYENRRELVFAHIKRLTMQSSLQAESASGLRELVDTTNECMRTLEILDQPTQSWDSIVTFLILQKLDPETRRLWELSLPNNEVPSFKSLIEWLEQHAQALNSIAHTKTKVQSKPSIKPETKLHAKSHHTINETKTNNKCSICDGNHPYFKCSNFLAKSAVERMKSVKERKLCLNCLRPNHFASQCPSENTCKQCGEKHHSFLHFERTVIKTAEPQPTSVSTHVANSKHSQVLLATAMVLVKDISGKLQPCRAFIDSGSQANFVTNICVQRLRLQRYPINVDISGLAATEITNARHYSILNVVSNVNKQYKLTVEAFNISRVTGLLPNLPCDSAQWDHVSTLKLADPNFNKPGSIDILLGADAYAEIMLGEIRRGPADTPIAQETKLGWIVYGRAPPSTVSGKPIPHIVSCSTHLNLDKSLQRFWQLEDLPMKRILTAEEKCCEEKFRLTHRRDEKGMNICAWGINNQQRVNFCYTPNLFGSEVPKGTLSECVAQESKELATNLS</sequence>
<organism evidence="1 2">
    <name type="scientific">Allacma fusca</name>
    <dbReference type="NCBI Taxonomy" id="39272"/>
    <lineage>
        <taxon>Eukaryota</taxon>
        <taxon>Metazoa</taxon>
        <taxon>Ecdysozoa</taxon>
        <taxon>Arthropoda</taxon>
        <taxon>Hexapoda</taxon>
        <taxon>Collembola</taxon>
        <taxon>Symphypleona</taxon>
        <taxon>Sminthuridae</taxon>
        <taxon>Allacma</taxon>
    </lineage>
</organism>
<proteinExistence type="predicted"/>
<dbReference type="EMBL" id="CAJVCH010024092">
    <property type="protein sequence ID" value="CAG7696131.1"/>
    <property type="molecule type" value="Genomic_DNA"/>
</dbReference>
<dbReference type="Proteomes" id="UP000708208">
    <property type="component" value="Unassembled WGS sequence"/>
</dbReference>
<dbReference type="PANTHER" id="PTHR47331">
    <property type="entry name" value="PHD-TYPE DOMAIN-CONTAINING PROTEIN"/>
    <property type="match status" value="1"/>
</dbReference>
<dbReference type="InterPro" id="IPR005312">
    <property type="entry name" value="DUF1759"/>
</dbReference>
<dbReference type="PANTHER" id="PTHR47331:SF1">
    <property type="entry name" value="GAG-LIKE PROTEIN"/>
    <property type="match status" value="1"/>
</dbReference>
<feature type="non-terminal residue" evidence="1">
    <location>
        <position position="692"/>
    </location>
</feature>
<reference evidence="1" key="1">
    <citation type="submission" date="2021-06" db="EMBL/GenBank/DDBJ databases">
        <authorList>
            <person name="Hodson N. C."/>
            <person name="Mongue J. A."/>
            <person name="Jaron S. K."/>
        </authorList>
    </citation>
    <scope>NUCLEOTIDE SEQUENCE</scope>
</reference>
<dbReference type="AlphaFoldDB" id="A0A8J2JAV2"/>
<evidence type="ECO:0000313" key="2">
    <source>
        <dbReference type="Proteomes" id="UP000708208"/>
    </source>
</evidence>
<dbReference type="OrthoDB" id="5984724at2759"/>
<evidence type="ECO:0000313" key="1">
    <source>
        <dbReference type="EMBL" id="CAG7696131.1"/>
    </source>
</evidence>
<evidence type="ECO:0008006" key="3">
    <source>
        <dbReference type="Google" id="ProtNLM"/>
    </source>
</evidence>
<accession>A0A8J2JAV2</accession>